<dbReference type="EMBL" id="JAGRRH010000017">
    <property type="protein sequence ID" value="KAG7353183.1"/>
    <property type="molecule type" value="Genomic_DNA"/>
</dbReference>
<evidence type="ECO:0000313" key="3">
    <source>
        <dbReference type="Proteomes" id="UP000693970"/>
    </source>
</evidence>
<dbReference type="InterPro" id="IPR031610">
    <property type="entry name" value="TIC110"/>
</dbReference>
<dbReference type="Pfam" id="PF16940">
    <property type="entry name" value="Tic110"/>
    <property type="match status" value="1"/>
</dbReference>
<reference evidence="2" key="1">
    <citation type="journal article" date="2021" name="Sci. Rep.">
        <title>Diploid genomic architecture of Nitzschia inconspicua, an elite biomass production diatom.</title>
        <authorList>
            <person name="Oliver A."/>
            <person name="Podell S."/>
            <person name="Pinowska A."/>
            <person name="Traller J.C."/>
            <person name="Smith S.R."/>
            <person name="McClure R."/>
            <person name="Beliaev A."/>
            <person name="Bohutskyi P."/>
            <person name="Hill E.A."/>
            <person name="Rabines A."/>
            <person name="Zheng H."/>
            <person name="Allen L.Z."/>
            <person name="Kuo A."/>
            <person name="Grigoriev I.V."/>
            <person name="Allen A.E."/>
            <person name="Hazlebeck D."/>
            <person name="Allen E.E."/>
        </authorList>
    </citation>
    <scope>NUCLEOTIDE SEQUENCE</scope>
    <source>
        <strain evidence="2">Hildebrandi</strain>
    </source>
</reference>
<organism evidence="2 3">
    <name type="scientific">Nitzschia inconspicua</name>
    <dbReference type="NCBI Taxonomy" id="303405"/>
    <lineage>
        <taxon>Eukaryota</taxon>
        <taxon>Sar</taxon>
        <taxon>Stramenopiles</taxon>
        <taxon>Ochrophyta</taxon>
        <taxon>Bacillariophyta</taxon>
        <taxon>Bacillariophyceae</taxon>
        <taxon>Bacillariophycidae</taxon>
        <taxon>Bacillariales</taxon>
        <taxon>Bacillariaceae</taxon>
        <taxon>Nitzschia</taxon>
    </lineage>
</organism>
<comment type="caution">
    <text evidence="2">The sequence shown here is derived from an EMBL/GenBank/DDBJ whole genome shotgun (WGS) entry which is preliminary data.</text>
</comment>
<dbReference type="PANTHER" id="PTHR34935">
    <property type="entry name" value="PROTEIN TIC110, CHLOROPLASTIC"/>
    <property type="match status" value="1"/>
</dbReference>
<evidence type="ECO:0000313" key="1">
    <source>
        <dbReference type="EMBL" id="KAG7338367.1"/>
    </source>
</evidence>
<dbReference type="EMBL" id="JAGRRH010000058">
    <property type="protein sequence ID" value="KAG7338367.1"/>
    <property type="molecule type" value="Genomic_DNA"/>
</dbReference>
<sequence length="1131" mass="125535">MRFTSAAVAAVLLSSNNFGRNDAFSVRPSVVSPVRPTFVVPQKFQRSVTVTSQARNPSLVTLNFAEISGGIEELQELTEKKSKNVVEQQVRKSPSFWKIAGYATIPVSAALGFGLVPSRRLAAHAAGAIVTGVAGAIGKSRLDAYAESAALPAIAQVIIDNGIEDPITTNGYVNEIKDLYGIIDDDDFEAMCAEVYSKYLLGMVKYNPMPKSSEPKELEKLKAALGLNNLLVGEAHAIAALEWYRTTCYYTPEEDLEDPEHPDRQAMDKFLFLTERALKQGEETNEAFKFEMTRVAKAMKLSLTTALDRVSEVQEPFYERALRSTRAKLGSNQVSEAMLERARQTLGIDEETAFDMHVACFNDEVREQLGLKAENDDDDDEAADAPEVDLATAKFKDDSKERLDQLRSILGLSESDADYEIIAEATPLYQSTALSAMKSVLSGVSTPDDAWKKIEARREELLLPESKSKDLLSSIVMQALGGPLEETNKFATVNNEAAVYENLLEALQAKEALIDILAKSGWDEFDNFDQTFCDPWDRQSANGFLRSDERIKLYKIFLNRSVRKAEDGKITDDIYNKILEVKGLLGISDDQAEVEARAAFGPELQKACLMACDEIVQDYTPELAKNMAKQIKDVLDNFRLSEGFLREQGATYYAKAVSQISAKSPAGIPTDDMKIALESLRDMYGLDEKDTYPAHMEYFGAVYKKSILESMGSTGVIRPEFKEALKDLRKRLGVREEDTKELFLEAVEEKFVPMVEWINSEMERTMLSQKQLSERRGKDMGEDVFQTGKSADGTLGLGAEVNIMGDIINLVDFYTENDIAEETEIGTKEVDGEEVPVLETSYPITAIGTGTLDQDMAEYLYRQFVVGAFTAQGAQAARYEDARATFGGILGLTSEKMEDINDNIGSTVYDNFISRSMASKGVLDQQDMMFLANIQTKLGLSSEQGEKLLLQSQKKILSEEINAVMDNPSPQKLKAFREKCNMMGMDLAEDVGISSHRLVRMFEAEIIPALKAGDITVENTDLLSEVQESLNMDPEECETVFENTVLRLAKQAMDLINSELMRGRDENTVEVINELVRYAGFTEGDLDLSVEEATAHKVFNIYEAFDFSGQDKETVEGNKQLLKVALGIAES</sequence>
<evidence type="ECO:0000313" key="2">
    <source>
        <dbReference type="EMBL" id="KAG7353183.1"/>
    </source>
</evidence>
<keyword evidence="3" id="KW-1185">Reference proteome</keyword>
<gene>
    <name evidence="2" type="ORF">IV203_009232</name>
    <name evidence="1" type="ORF">IV203_011039</name>
</gene>
<proteinExistence type="predicted"/>
<name>A0A9K3L015_9STRA</name>
<accession>A0A9K3L015</accession>
<dbReference type="OrthoDB" id="191196at2759"/>
<reference evidence="2" key="2">
    <citation type="submission" date="2021-04" db="EMBL/GenBank/DDBJ databases">
        <authorList>
            <person name="Podell S."/>
        </authorList>
    </citation>
    <scope>NUCLEOTIDE SEQUENCE</scope>
    <source>
        <strain evidence="2">Hildebrandi</strain>
    </source>
</reference>
<dbReference type="Proteomes" id="UP000693970">
    <property type="component" value="Unassembled WGS sequence"/>
</dbReference>
<protein>
    <submittedName>
        <fullName evidence="2">Chloroplast envelope transporter</fullName>
    </submittedName>
</protein>
<dbReference type="AlphaFoldDB" id="A0A9K3L015"/>
<dbReference type="PANTHER" id="PTHR34935:SF3">
    <property type="entry name" value="PROTEIN TIC110, CHLOROPLASTIC"/>
    <property type="match status" value="1"/>
</dbReference>